<dbReference type="EMBL" id="BMJV01000003">
    <property type="protein sequence ID" value="GGG69957.1"/>
    <property type="molecule type" value="Genomic_DNA"/>
</dbReference>
<evidence type="ECO:0000313" key="2">
    <source>
        <dbReference type="EMBL" id="GGG69957.1"/>
    </source>
</evidence>
<dbReference type="RefSeq" id="WP_188789785.1">
    <property type="nucleotide sequence ID" value="NZ_BMJV01000003.1"/>
</dbReference>
<dbReference type="Pfam" id="PF20056">
    <property type="entry name" value="DUF6455"/>
    <property type="match status" value="1"/>
</dbReference>
<proteinExistence type="predicted"/>
<sequence>MPTNTNYARHARLVDHMASAVGVDIAEEMIRGRLTFDGFDHAVLSCTGCTQPCACAGWLEQREQQQAGPADTTPDFCRNTALFQQLRDA</sequence>
<reference evidence="2" key="2">
    <citation type="submission" date="2020-09" db="EMBL/GenBank/DDBJ databases">
        <authorList>
            <person name="Sun Q."/>
            <person name="Zhou Y."/>
        </authorList>
    </citation>
    <scope>NUCLEOTIDE SEQUENCE</scope>
    <source>
        <strain evidence="2">CGMCC 1.15762</strain>
    </source>
</reference>
<comment type="caution">
    <text evidence="2">The sequence shown here is derived from an EMBL/GenBank/DDBJ whole genome shotgun (WGS) entry which is preliminary data.</text>
</comment>
<accession>A0A8J3EGU6</accession>
<feature type="domain" description="DUF6455" evidence="1">
    <location>
        <begin position="1"/>
        <end position="88"/>
    </location>
</feature>
<evidence type="ECO:0000259" key="1">
    <source>
        <dbReference type="Pfam" id="PF20056"/>
    </source>
</evidence>
<reference evidence="2" key="1">
    <citation type="journal article" date="2014" name="Int. J. Syst. Evol. Microbiol.">
        <title>Complete genome sequence of Corynebacterium casei LMG S-19264T (=DSM 44701T), isolated from a smear-ripened cheese.</title>
        <authorList>
            <consortium name="US DOE Joint Genome Institute (JGI-PGF)"/>
            <person name="Walter F."/>
            <person name="Albersmeier A."/>
            <person name="Kalinowski J."/>
            <person name="Ruckert C."/>
        </authorList>
    </citation>
    <scope>NUCLEOTIDE SEQUENCE</scope>
    <source>
        <strain evidence="2">CGMCC 1.15762</strain>
    </source>
</reference>
<name>A0A8J3EGU6_9RHOB</name>
<evidence type="ECO:0000313" key="3">
    <source>
        <dbReference type="Proteomes" id="UP000617145"/>
    </source>
</evidence>
<dbReference type="Proteomes" id="UP000617145">
    <property type="component" value="Unassembled WGS sequence"/>
</dbReference>
<dbReference type="InterPro" id="IPR045601">
    <property type="entry name" value="DUF6455"/>
</dbReference>
<organism evidence="2 3">
    <name type="scientific">Salipiger pallidus</name>
    <dbReference type="NCBI Taxonomy" id="1775170"/>
    <lineage>
        <taxon>Bacteria</taxon>
        <taxon>Pseudomonadati</taxon>
        <taxon>Pseudomonadota</taxon>
        <taxon>Alphaproteobacteria</taxon>
        <taxon>Rhodobacterales</taxon>
        <taxon>Roseobacteraceae</taxon>
        <taxon>Salipiger</taxon>
    </lineage>
</organism>
<protein>
    <recommendedName>
        <fullName evidence="1">DUF6455 domain-containing protein</fullName>
    </recommendedName>
</protein>
<dbReference type="AlphaFoldDB" id="A0A8J3EGU6"/>
<gene>
    <name evidence="2" type="ORF">GCM10011415_16830</name>
</gene>
<keyword evidence="3" id="KW-1185">Reference proteome</keyword>